<evidence type="ECO:0000256" key="4">
    <source>
        <dbReference type="ARBA" id="ARBA00022692"/>
    </source>
</evidence>
<dbReference type="PROSITE" id="PS50929">
    <property type="entry name" value="ABC_TM1F"/>
    <property type="match status" value="1"/>
</dbReference>
<feature type="transmembrane region" description="Helical" evidence="9">
    <location>
        <begin position="52"/>
        <end position="76"/>
    </location>
</feature>
<dbReference type="SMART" id="SM00382">
    <property type="entry name" value="AAA"/>
    <property type="match status" value="1"/>
</dbReference>
<dbReference type="PANTHER" id="PTHR43394">
    <property type="entry name" value="ATP-DEPENDENT PERMEASE MDL1, MITOCHONDRIAL"/>
    <property type="match status" value="1"/>
</dbReference>
<evidence type="ECO:0000256" key="9">
    <source>
        <dbReference type="SAM" id="Phobius"/>
    </source>
</evidence>
<feature type="transmembrane region" description="Helical" evidence="9">
    <location>
        <begin position="130"/>
        <end position="149"/>
    </location>
</feature>
<evidence type="ECO:0000313" key="12">
    <source>
        <dbReference type="EMBL" id="PSR27111.1"/>
    </source>
</evidence>
<feature type="domain" description="ABC transporter" evidence="10">
    <location>
        <begin position="335"/>
        <end position="570"/>
    </location>
</feature>
<dbReference type="SUPFAM" id="SSF90123">
    <property type="entry name" value="ABC transporter transmembrane region"/>
    <property type="match status" value="1"/>
</dbReference>
<dbReference type="PROSITE" id="PS50893">
    <property type="entry name" value="ABC_TRANSPORTER_2"/>
    <property type="match status" value="1"/>
</dbReference>
<name>A0A2T2WY01_9FIRM</name>
<dbReference type="InterPro" id="IPR003439">
    <property type="entry name" value="ABC_transporter-like_ATP-bd"/>
</dbReference>
<dbReference type="Pfam" id="PF00664">
    <property type="entry name" value="ABC_membrane"/>
    <property type="match status" value="1"/>
</dbReference>
<comment type="caution">
    <text evidence="12">The sequence shown here is derived from an EMBL/GenBank/DDBJ whole genome shotgun (WGS) entry which is preliminary data.</text>
</comment>
<dbReference type="InterPro" id="IPR003593">
    <property type="entry name" value="AAA+_ATPase"/>
</dbReference>
<feature type="transmembrane region" description="Helical" evidence="9">
    <location>
        <begin position="278"/>
        <end position="296"/>
    </location>
</feature>
<feature type="domain" description="ABC transmembrane type-1" evidence="11">
    <location>
        <begin position="17"/>
        <end position="298"/>
    </location>
</feature>
<sequence>MKQLLSVLRPSWLPVSLVIVLTFLQSLSTLYLPRLMADIVDNGVIKSDIHYIFVMGGVMLGVTVLGVGFSVAAGYLASKVAAEFGRVIRNNIFRHVESFMPHEFDQIGTSSLIVRSTNDVMQVQQFVNMLLRMMVTAPLMALGGIIMAVSTNAQLSSVLVIILPLLAVSVYIILKRGTVLFQWMQSSVDVLNRVVRETLTGIRIIRTFGRDDYEEARFQDANSRLTDVSIEVNTLMALLLPLVMLIINLSIIAILWYGGKEVGAHTLAIGNLMAFIQYITQIMFSTMMVSAMFFMIPRAQASATRINDIFHFSPQVRDKENALQEPGSSLSWPPLRFDDVSFQYPGASTPVLSHLSFDIPRGKVTAVIGGTGAGKTTLLNLIPRFFDATDGQILLDGVDVRDLSQKAVRSRIAYVPQRAVVFSGTIADNIRFGNPDASAADVKVAAGIAQAAEFISQLPNEWDFVVNQDGTNLSGGQKQRLAIARALVKPAEIYLFDDSFSALDYQTDRNLRDALRKSLKDAAIILVSQRVHTVMDADHILVLDEGRLAGLGTHEELMNRCPVYQEIVRTQLSKEVSA</sequence>
<evidence type="ECO:0000256" key="3">
    <source>
        <dbReference type="ARBA" id="ARBA00022475"/>
    </source>
</evidence>
<accession>A0A2T2WY01</accession>
<dbReference type="InterPro" id="IPR039421">
    <property type="entry name" value="Type_1_exporter"/>
</dbReference>
<dbReference type="Proteomes" id="UP000242699">
    <property type="component" value="Unassembled WGS sequence"/>
</dbReference>
<dbReference type="Gene3D" id="1.20.1560.10">
    <property type="entry name" value="ABC transporter type 1, transmembrane domain"/>
    <property type="match status" value="1"/>
</dbReference>
<comment type="subcellular location">
    <subcellularLocation>
        <location evidence="1">Cell membrane</location>
        <topology evidence="1">Multi-pass membrane protein</topology>
    </subcellularLocation>
</comment>
<dbReference type="InterPro" id="IPR036640">
    <property type="entry name" value="ABC1_TM_sf"/>
</dbReference>
<dbReference type="PANTHER" id="PTHR43394:SF1">
    <property type="entry name" value="ATP-BINDING CASSETTE SUB-FAMILY B MEMBER 10, MITOCHONDRIAL"/>
    <property type="match status" value="1"/>
</dbReference>
<keyword evidence="4 9" id="KW-0812">Transmembrane</keyword>
<keyword evidence="5" id="KW-0547">Nucleotide-binding</keyword>
<dbReference type="InterPro" id="IPR011527">
    <property type="entry name" value="ABC1_TM_dom"/>
</dbReference>
<evidence type="ECO:0000256" key="2">
    <source>
        <dbReference type="ARBA" id="ARBA00022448"/>
    </source>
</evidence>
<dbReference type="GO" id="GO:0015421">
    <property type="term" value="F:ABC-type oligopeptide transporter activity"/>
    <property type="evidence" value="ECO:0007669"/>
    <property type="project" value="TreeGrafter"/>
</dbReference>
<proteinExistence type="predicted"/>
<dbReference type="EMBL" id="PXYT01000029">
    <property type="protein sequence ID" value="PSR27111.1"/>
    <property type="molecule type" value="Genomic_DNA"/>
</dbReference>
<evidence type="ECO:0000256" key="6">
    <source>
        <dbReference type="ARBA" id="ARBA00022840"/>
    </source>
</evidence>
<keyword evidence="8 9" id="KW-0472">Membrane</keyword>
<dbReference type="FunFam" id="3.40.50.300:FF:000221">
    <property type="entry name" value="Multidrug ABC transporter ATP-binding protein"/>
    <property type="match status" value="1"/>
</dbReference>
<dbReference type="SUPFAM" id="SSF52540">
    <property type="entry name" value="P-loop containing nucleoside triphosphate hydrolases"/>
    <property type="match status" value="1"/>
</dbReference>
<reference evidence="12 13" key="1">
    <citation type="journal article" date="2014" name="BMC Genomics">
        <title>Comparison of environmental and isolate Sulfobacillus genomes reveals diverse carbon, sulfur, nitrogen, and hydrogen metabolisms.</title>
        <authorList>
            <person name="Justice N.B."/>
            <person name="Norman A."/>
            <person name="Brown C.T."/>
            <person name="Singh A."/>
            <person name="Thomas B.C."/>
            <person name="Banfield J.F."/>
        </authorList>
    </citation>
    <scope>NUCLEOTIDE SEQUENCE [LARGE SCALE GENOMIC DNA]</scope>
    <source>
        <strain evidence="12">AMDSBA1</strain>
    </source>
</reference>
<dbReference type="GO" id="GO:0016887">
    <property type="term" value="F:ATP hydrolysis activity"/>
    <property type="evidence" value="ECO:0007669"/>
    <property type="project" value="InterPro"/>
</dbReference>
<dbReference type="InterPro" id="IPR027417">
    <property type="entry name" value="P-loop_NTPase"/>
</dbReference>
<keyword evidence="2" id="KW-0813">Transport</keyword>
<keyword evidence="3" id="KW-1003">Cell membrane</keyword>
<evidence type="ECO:0000256" key="8">
    <source>
        <dbReference type="ARBA" id="ARBA00023136"/>
    </source>
</evidence>
<keyword evidence="6 12" id="KW-0067">ATP-binding</keyword>
<dbReference type="Pfam" id="PF00005">
    <property type="entry name" value="ABC_tran"/>
    <property type="match status" value="1"/>
</dbReference>
<gene>
    <name evidence="12" type="ORF">C7B43_12335</name>
</gene>
<dbReference type="GO" id="GO:0005886">
    <property type="term" value="C:plasma membrane"/>
    <property type="evidence" value="ECO:0007669"/>
    <property type="project" value="UniProtKB-SubCell"/>
</dbReference>
<evidence type="ECO:0000256" key="7">
    <source>
        <dbReference type="ARBA" id="ARBA00022989"/>
    </source>
</evidence>
<protein>
    <submittedName>
        <fullName evidence="12">Multidrug ABC transporter ATP-binding protein</fullName>
    </submittedName>
</protein>
<feature type="transmembrane region" description="Helical" evidence="9">
    <location>
        <begin position="155"/>
        <end position="174"/>
    </location>
</feature>
<evidence type="ECO:0000256" key="5">
    <source>
        <dbReference type="ARBA" id="ARBA00022741"/>
    </source>
</evidence>
<evidence type="ECO:0000313" key="13">
    <source>
        <dbReference type="Proteomes" id="UP000242699"/>
    </source>
</evidence>
<dbReference type="CDD" id="cd18548">
    <property type="entry name" value="ABC_6TM_Tm287_like"/>
    <property type="match status" value="1"/>
</dbReference>
<dbReference type="InterPro" id="IPR017871">
    <property type="entry name" value="ABC_transporter-like_CS"/>
</dbReference>
<dbReference type="PROSITE" id="PS00211">
    <property type="entry name" value="ABC_TRANSPORTER_1"/>
    <property type="match status" value="1"/>
</dbReference>
<organism evidence="12 13">
    <name type="scientific">Sulfobacillus benefaciens</name>
    <dbReference type="NCBI Taxonomy" id="453960"/>
    <lineage>
        <taxon>Bacteria</taxon>
        <taxon>Bacillati</taxon>
        <taxon>Bacillota</taxon>
        <taxon>Clostridia</taxon>
        <taxon>Eubacteriales</taxon>
        <taxon>Clostridiales Family XVII. Incertae Sedis</taxon>
        <taxon>Sulfobacillus</taxon>
    </lineage>
</organism>
<keyword evidence="7 9" id="KW-1133">Transmembrane helix</keyword>
<feature type="transmembrane region" description="Helical" evidence="9">
    <location>
        <begin position="12"/>
        <end position="32"/>
    </location>
</feature>
<evidence type="ECO:0000256" key="1">
    <source>
        <dbReference type="ARBA" id="ARBA00004651"/>
    </source>
</evidence>
<dbReference type="GO" id="GO:0005524">
    <property type="term" value="F:ATP binding"/>
    <property type="evidence" value="ECO:0007669"/>
    <property type="project" value="UniProtKB-KW"/>
</dbReference>
<evidence type="ECO:0000259" key="11">
    <source>
        <dbReference type="PROSITE" id="PS50929"/>
    </source>
</evidence>
<dbReference type="AlphaFoldDB" id="A0A2T2WY01"/>
<evidence type="ECO:0000259" key="10">
    <source>
        <dbReference type="PROSITE" id="PS50893"/>
    </source>
</evidence>
<feature type="transmembrane region" description="Helical" evidence="9">
    <location>
        <begin position="234"/>
        <end position="258"/>
    </location>
</feature>
<dbReference type="Gene3D" id="3.40.50.300">
    <property type="entry name" value="P-loop containing nucleotide triphosphate hydrolases"/>
    <property type="match status" value="1"/>
</dbReference>